<evidence type="ECO:0000256" key="1">
    <source>
        <dbReference type="SAM" id="SignalP"/>
    </source>
</evidence>
<reference evidence="2 3" key="1">
    <citation type="submission" date="2020-04" db="EMBL/GenBank/DDBJ databases">
        <authorList>
            <person name="Alioto T."/>
            <person name="Alioto T."/>
            <person name="Gomez Garrido J."/>
        </authorList>
    </citation>
    <scope>NUCLEOTIDE SEQUENCE [LARGE SCALE GENOMIC DNA]</scope>
</reference>
<gene>
    <name evidence="2" type="ORF">CLODIP_2_CD04776</name>
</gene>
<dbReference type="Proteomes" id="UP000494165">
    <property type="component" value="Unassembled WGS sequence"/>
</dbReference>
<evidence type="ECO:0000313" key="2">
    <source>
        <dbReference type="EMBL" id="CAB3388679.1"/>
    </source>
</evidence>
<organism evidence="2 3">
    <name type="scientific">Cloeon dipterum</name>
    <dbReference type="NCBI Taxonomy" id="197152"/>
    <lineage>
        <taxon>Eukaryota</taxon>
        <taxon>Metazoa</taxon>
        <taxon>Ecdysozoa</taxon>
        <taxon>Arthropoda</taxon>
        <taxon>Hexapoda</taxon>
        <taxon>Insecta</taxon>
        <taxon>Pterygota</taxon>
        <taxon>Palaeoptera</taxon>
        <taxon>Ephemeroptera</taxon>
        <taxon>Pisciforma</taxon>
        <taxon>Baetidae</taxon>
        <taxon>Cloeon</taxon>
    </lineage>
</organism>
<name>A0A8S1E5I8_9INSE</name>
<keyword evidence="1" id="KW-0732">Signal</keyword>
<comment type="caution">
    <text evidence="2">The sequence shown here is derived from an EMBL/GenBank/DDBJ whole genome shotgun (WGS) entry which is preliminary data.</text>
</comment>
<protein>
    <recommendedName>
        <fullName evidence="4">RGS domain-containing protein</fullName>
    </recommendedName>
</protein>
<evidence type="ECO:0000313" key="3">
    <source>
        <dbReference type="Proteomes" id="UP000494165"/>
    </source>
</evidence>
<evidence type="ECO:0008006" key="4">
    <source>
        <dbReference type="Google" id="ProtNLM"/>
    </source>
</evidence>
<dbReference type="AlphaFoldDB" id="A0A8S1E5I8"/>
<keyword evidence="3" id="KW-1185">Reference proteome</keyword>
<dbReference type="EMBL" id="CADEPI010000862">
    <property type="protein sequence ID" value="CAB3388679.1"/>
    <property type="molecule type" value="Genomic_DNA"/>
</dbReference>
<proteinExistence type="predicted"/>
<sequence length="434" mass="48337">MTQLCLLIFSICLYAASITCTEGSQTGTDEKSSRGEPLNGISNDVLAKLNSDQDLERFYHDASCRPCLNLDFYSFHNLVTHQGSIRSIAKRAFSVDMTRLCLLIFSVCLFAASITCTEGSQTGTDEKSSRGEPLKGISNDVLAKLNSDLDLERKRTALQSSLGAEIDGYCLESRRLFAPQSCDSLLKLCCKESIFIDMTRLCLLAFSVCLHVASITCSDGAIAPPQKGTDEKSSRGEALEGISDNVLAKLNSNKDLERVWQQDAFQRNVLSLDSSQEKLAKFINKEFKPYPALLKRLKNIAEILSSDPFFVKIWELFINPNKESSISQADFELFLQKEMLSKSAFMRKLMDITSKAMENDPDLNKLWKNAVDKGFSENSSPEEWKHFLTDVTDPALGAKLQEFIEISLRSVETVFMVFAAFADDYKTNGPNGAN</sequence>
<feature type="signal peptide" evidence="1">
    <location>
        <begin position="1"/>
        <end position="23"/>
    </location>
</feature>
<feature type="chain" id="PRO_5035794996" description="RGS domain-containing protein" evidence="1">
    <location>
        <begin position="24"/>
        <end position="434"/>
    </location>
</feature>
<accession>A0A8S1E5I8</accession>